<evidence type="ECO:0000313" key="2">
    <source>
        <dbReference type="EMBL" id="NXS26268.1"/>
    </source>
</evidence>
<feature type="non-terminal residue" evidence="2">
    <location>
        <position position="105"/>
    </location>
</feature>
<organism evidence="2 3">
    <name type="scientific">Pomatostomus ruficeps</name>
    <name type="common">Chestnut-crowned babbler</name>
    <dbReference type="NCBI Taxonomy" id="9176"/>
    <lineage>
        <taxon>Eukaryota</taxon>
        <taxon>Metazoa</taxon>
        <taxon>Chordata</taxon>
        <taxon>Craniata</taxon>
        <taxon>Vertebrata</taxon>
        <taxon>Euteleostomi</taxon>
        <taxon>Archelosauria</taxon>
        <taxon>Archosauria</taxon>
        <taxon>Dinosauria</taxon>
        <taxon>Saurischia</taxon>
        <taxon>Theropoda</taxon>
        <taxon>Coelurosauria</taxon>
        <taxon>Aves</taxon>
        <taxon>Neognathae</taxon>
        <taxon>Neoaves</taxon>
        <taxon>Telluraves</taxon>
        <taxon>Australaves</taxon>
        <taxon>Passeriformes</taxon>
        <taxon>Sylvioidea</taxon>
        <taxon>Timaliidae</taxon>
        <taxon>Pomatostomus</taxon>
    </lineage>
</organism>
<dbReference type="PANTHER" id="PTHR14726">
    <property type="entry name" value="JHY PROTEIN HOMOLOG"/>
    <property type="match status" value="1"/>
</dbReference>
<protein>
    <submittedName>
        <fullName evidence="2">JHY protein</fullName>
    </submittedName>
</protein>
<sequence length="105" mass="12159">QKLRLQQEYSRQVKEYNMKNITVAQRLPAKPPVCSVTRQKALEYARKIPRPKTFIVRQPEQEGQEEKARAPGGAGLPRIPSLESLRSRHEREKELVAAFRALRIL</sequence>
<dbReference type="EMBL" id="VYZT01002698">
    <property type="protein sequence ID" value="NXS26268.1"/>
    <property type="molecule type" value="Genomic_DNA"/>
</dbReference>
<dbReference type="PANTHER" id="PTHR14726:SF1">
    <property type="entry name" value="JHY PROTEIN HOMOLOG"/>
    <property type="match status" value="1"/>
</dbReference>
<keyword evidence="3" id="KW-1185">Reference proteome</keyword>
<dbReference type="InterPro" id="IPR027968">
    <property type="entry name" value="JHY"/>
</dbReference>
<reference evidence="2 3" key="1">
    <citation type="submission" date="2019-09" db="EMBL/GenBank/DDBJ databases">
        <title>Bird 10,000 Genomes (B10K) Project - Family phase.</title>
        <authorList>
            <person name="Zhang G."/>
        </authorList>
    </citation>
    <scope>NUCLEOTIDE SEQUENCE [LARGE SCALE GENOMIC DNA]</scope>
    <source>
        <strain evidence="2">B10K-DU-002-71</strain>
        <tissue evidence="2">Muscle</tissue>
    </source>
</reference>
<evidence type="ECO:0000313" key="3">
    <source>
        <dbReference type="Proteomes" id="UP000583496"/>
    </source>
</evidence>
<feature type="region of interest" description="Disordered" evidence="1">
    <location>
        <begin position="56"/>
        <end position="80"/>
    </location>
</feature>
<dbReference type="Pfam" id="PF15261">
    <property type="entry name" value="JHY"/>
    <property type="match status" value="1"/>
</dbReference>
<proteinExistence type="predicted"/>
<dbReference type="Proteomes" id="UP000583496">
    <property type="component" value="Unassembled WGS sequence"/>
</dbReference>
<name>A0A7L2SYZ8_POMRU</name>
<evidence type="ECO:0000256" key="1">
    <source>
        <dbReference type="SAM" id="MobiDB-lite"/>
    </source>
</evidence>
<dbReference type="OrthoDB" id="10057281at2759"/>
<dbReference type="AlphaFoldDB" id="A0A7L2SYZ8"/>
<feature type="non-terminal residue" evidence="2">
    <location>
        <position position="1"/>
    </location>
</feature>
<comment type="caution">
    <text evidence="2">The sequence shown here is derived from an EMBL/GenBank/DDBJ whole genome shotgun (WGS) entry which is preliminary data.</text>
</comment>
<accession>A0A7L2SYZ8</accession>
<gene>
    <name evidence="2" type="primary">Jhy</name>
    <name evidence="2" type="ORF">POSRUF_R09113</name>
</gene>
<dbReference type="GO" id="GO:0035082">
    <property type="term" value="P:axoneme assembly"/>
    <property type="evidence" value="ECO:0007669"/>
    <property type="project" value="TreeGrafter"/>
</dbReference>